<keyword evidence="4" id="KW-1185">Reference proteome</keyword>
<dbReference type="PROSITE" id="PS51257">
    <property type="entry name" value="PROKAR_LIPOPROTEIN"/>
    <property type="match status" value="1"/>
</dbReference>
<evidence type="ECO:0000313" key="4">
    <source>
        <dbReference type="Proteomes" id="UP000235589"/>
    </source>
</evidence>
<organism evidence="3 4">
    <name type="scientific">Monoglobus pectinilyticus</name>
    <dbReference type="NCBI Taxonomy" id="1981510"/>
    <lineage>
        <taxon>Bacteria</taxon>
        <taxon>Bacillati</taxon>
        <taxon>Bacillota</taxon>
        <taxon>Clostridia</taxon>
        <taxon>Monoglobales</taxon>
        <taxon>Monoglobaceae</taxon>
        <taxon>Monoglobus</taxon>
    </lineage>
</organism>
<dbReference type="EMBL" id="CP020991">
    <property type="protein sequence ID" value="AUO18871.1"/>
    <property type="molecule type" value="Genomic_DNA"/>
</dbReference>
<evidence type="ECO:0000256" key="1">
    <source>
        <dbReference type="SAM" id="MobiDB-lite"/>
    </source>
</evidence>
<dbReference type="InterPro" id="IPR025164">
    <property type="entry name" value="Toastrack_DUF4097"/>
</dbReference>
<evidence type="ECO:0000259" key="2">
    <source>
        <dbReference type="Pfam" id="PF13349"/>
    </source>
</evidence>
<feature type="compositionally biased region" description="Basic and acidic residues" evidence="1">
    <location>
        <begin position="204"/>
        <end position="217"/>
    </location>
</feature>
<dbReference type="Proteomes" id="UP000235589">
    <property type="component" value="Chromosome"/>
</dbReference>
<name>A0A2K9P0T9_9FIRM</name>
<evidence type="ECO:0000313" key="3">
    <source>
        <dbReference type="EMBL" id="AUO18871.1"/>
    </source>
</evidence>
<protein>
    <recommendedName>
        <fullName evidence="2">DUF4097 domain-containing protein</fullName>
    </recommendedName>
</protein>
<proteinExistence type="predicted"/>
<reference evidence="3 4" key="1">
    <citation type="submission" date="2017-04" db="EMBL/GenBank/DDBJ databases">
        <title>Monoglobus pectinilyticus 14 draft genome.</title>
        <authorList>
            <person name="Kim C."/>
            <person name="Rosendale D.I."/>
            <person name="Kelly W.J."/>
            <person name="Tannock G.W."/>
            <person name="Patchett M.L."/>
            <person name="Jordens J.Z."/>
        </authorList>
    </citation>
    <scope>NUCLEOTIDE SEQUENCE [LARGE SCALE GENOMIC DNA]</scope>
    <source>
        <strain evidence="3 4">14</strain>
    </source>
</reference>
<feature type="domain" description="DUF4097" evidence="2">
    <location>
        <begin position="58"/>
        <end position="186"/>
    </location>
</feature>
<dbReference type="KEGG" id="mpec:B9O19_00688"/>
<gene>
    <name evidence="3" type="ORF">B9O19_00688</name>
</gene>
<dbReference type="Pfam" id="PF13349">
    <property type="entry name" value="DUF4097"/>
    <property type="match status" value="1"/>
</dbReference>
<accession>A0A2K9P0T9</accession>
<dbReference type="AlphaFoldDB" id="A0A2K9P0T9"/>
<feature type="region of interest" description="Disordered" evidence="1">
    <location>
        <begin position="204"/>
        <end position="223"/>
    </location>
</feature>
<sequence length="236" mass="26093">MLFKNTSLMKEVNYMKKVIVIIMCLTFGAILLMGCSESGEDNFEKKYYTLNGEEIAGLNIDVRDREIKITFSNDNQVHIDYFESDKEYYSIFVSNDKVLHMNAEDSKEWPDYIGGKTTAGNRKIYVQLPGEFLKTLSLSTSNGNITLPSLNVTDSISISANGGNTTFDKLNAGNSIIIKSKNGDINGSVKGSYDEYSVESNIKKGESNLPPDKKGGEKILSVSNNNGNTNIDFVSD</sequence>